<keyword evidence="1" id="KW-0805">Transcription regulation</keyword>
<feature type="region of interest" description="Disordered" evidence="6">
    <location>
        <begin position="450"/>
        <end position="536"/>
    </location>
</feature>
<sequence length="1130" mass="121455">MSSRRKGAPARRLTTPSVLASPSSPKSISPISLSHPSASCSKAFAADSDTLLLEQQASTSGETQEMMDCSTLLAQMAAVHQKNSNHSSANGGMGEQHQQRDESDGASAIGAQIGGGTAYGEKCFPSTRLHRSPSVAVRTDPSAGSSLSSSASSASSLDFDSSAIDGSPPLLRPMLPFSAIADHSHASAGVGHGSASPGAPRPFLLRPSGSLPPTEEGDSSGTSSPPGTTASVRSNASSQHTSTSTTASSPHIHPASNGGNCGITTSNIGNSQRGGEDQTHYHNHHRLNYFQPIIGQCNNSNGNQLLQQQHNKTEGTAMRSAVRNSEGKCHGGAEEGEKENGQLIVSILSSLPGGETFAQALIKSHGKRAKLELLQHAINQLNCVSQRLASSTEDEENEERRRNGWTEKKMDEEEGVKREEEQDEDEEEEEEQRLMMIVEEMGEEGVEFGDEAEEGKQQHEHEKLEQFNGQTEDEGRGGTAADRDGMGEEEEEEEEKEEEEEEEERGKSMDIKEEDEEEEEEGGGREQQRHQFGQQMPISPRDHRQTMMELLEQQQQQQQFNGGHQQRPINSSVHHPQPQQNGMHPHHHSLHHHHQQLLAAAAAAGMPPALASVLFPNDASPSFDLLAAAAAAGAHPSNQQQAALARQMAATAVMLGFPQPQATAAAIIHQAAAEFPPVQQFFSANASQSPFPRQFHPMHLNCSTDASPHLSAESAQLQQQIHNHQRTPTTPKGRKRRQSSTSPATHNGGTERNHRQTPQNLMQSSADSPLNLSRFKVENGEGSHFDLSNNRTQNQQHLIHPTNSDTQNSCSSSGKNSPNNFHNNSANSEKSNGEKSEAKNANNGKKSNGGNQQQRAGAKSPNHIKRPMNAFMVWARDERRKILKECPDMHNSNISKILGSRWKAMSNCEKQPYYEEQSRLSKQHMEQHPDYRYRPRPKRTCIVDGKKVRITEYKNMLKGGPNNGTTAAKDAPQKRQSLSTSSTPAEATSAGGGTSDAAPLSPTAVSEESNESPVTAGAIPAMLFSAAPANGSSPPAKSLMDHPFAGQFAQNPALAAAAWLSAAAVSGGAQRGGAGGVSALHQAMLLADQLQHHHHHHSAMPLNFGTAAGVVANAMPAQPPPQQQIANSAE</sequence>
<evidence type="ECO:0000313" key="9">
    <source>
        <dbReference type="Proteomes" id="UP001620645"/>
    </source>
</evidence>
<dbReference type="FunFam" id="1.10.30.10:FF:000003">
    <property type="entry name" value="Putative transcription factor SOX-6"/>
    <property type="match status" value="1"/>
</dbReference>
<evidence type="ECO:0000256" key="6">
    <source>
        <dbReference type="SAM" id="MobiDB-lite"/>
    </source>
</evidence>
<dbReference type="InterPro" id="IPR009071">
    <property type="entry name" value="HMG_box_dom"/>
</dbReference>
<feature type="compositionally biased region" description="Polar residues" evidence="6">
    <location>
        <begin position="755"/>
        <end position="766"/>
    </location>
</feature>
<feature type="region of interest" description="Disordered" evidence="6">
    <location>
        <begin position="953"/>
        <end position="1013"/>
    </location>
</feature>
<dbReference type="AlphaFoldDB" id="A0ABD2JP83"/>
<feature type="compositionally biased region" description="Basic and acidic residues" evidence="6">
    <location>
        <begin position="454"/>
        <end position="465"/>
    </location>
</feature>
<feature type="compositionally biased region" description="Polar residues" evidence="6">
    <location>
        <begin position="262"/>
        <end position="273"/>
    </location>
</feature>
<feature type="compositionally biased region" description="Polar residues" evidence="6">
    <location>
        <begin position="560"/>
        <end position="581"/>
    </location>
</feature>
<protein>
    <recommendedName>
        <fullName evidence="7">HMG box domain-containing protein</fullName>
    </recommendedName>
</protein>
<feature type="compositionally biased region" description="Polar residues" evidence="6">
    <location>
        <begin position="713"/>
        <end position="722"/>
    </location>
</feature>
<dbReference type="PROSITE" id="PS50118">
    <property type="entry name" value="HMG_BOX_2"/>
    <property type="match status" value="1"/>
</dbReference>
<dbReference type="Pfam" id="PF00505">
    <property type="entry name" value="HMG_box"/>
    <property type="match status" value="1"/>
</dbReference>
<feature type="region of interest" description="Disordered" evidence="6">
    <location>
        <begin position="130"/>
        <end position="159"/>
    </location>
</feature>
<feature type="region of interest" description="Disordered" evidence="6">
    <location>
        <begin position="388"/>
        <end position="431"/>
    </location>
</feature>
<dbReference type="SUPFAM" id="SSF47095">
    <property type="entry name" value="HMG-box"/>
    <property type="match status" value="1"/>
</dbReference>
<evidence type="ECO:0000313" key="8">
    <source>
        <dbReference type="EMBL" id="KAL3092426.1"/>
    </source>
</evidence>
<dbReference type="CDD" id="cd22042">
    <property type="entry name" value="HMG-box_EGL13-like"/>
    <property type="match status" value="1"/>
</dbReference>
<feature type="region of interest" description="Disordered" evidence="6">
    <location>
        <begin position="799"/>
        <end position="865"/>
    </location>
</feature>
<feature type="region of interest" description="Disordered" evidence="6">
    <location>
        <begin position="554"/>
        <end position="591"/>
    </location>
</feature>
<feature type="compositionally biased region" description="Polar residues" evidence="6">
    <location>
        <begin position="799"/>
        <end position="812"/>
    </location>
</feature>
<dbReference type="PANTHER" id="PTHR45789:SF2">
    <property type="entry name" value="FI18025P1"/>
    <property type="match status" value="1"/>
</dbReference>
<comment type="caution">
    <text evidence="8">The sequence shown here is derived from an EMBL/GenBank/DDBJ whole genome shotgun (WGS) entry which is preliminary data.</text>
</comment>
<feature type="compositionally biased region" description="Polar residues" evidence="6">
    <location>
        <begin position="739"/>
        <end position="748"/>
    </location>
</feature>
<evidence type="ECO:0000256" key="4">
    <source>
        <dbReference type="ARBA" id="ARBA00023242"/>
    </source>
</evidence>
<feature type="compositionally biased region" description="Acidic residues" evidence="6">
    <location>
        <begin position="487"/>
        <end position="503"/>
    </location>
</feature>
<feature type="compositionally biased region" description="Low complexity" evidence="6">
    <location>
        <begin position="813"/>
        <end position="828"/>
    </location>
</feature>
<feature type="compositionally biased region" description="Basic and acidic residues" evidence="6">
    <location>
        <begin position="473"/>
        <end position="486"/>
    </location>
</feature>
<reference evidence="8 9" key="1">
    <citation type="submission" date="2024-10" db="EMBL/GenBank/DDBJ databases">
        <authorList>
            <person name="Kim D."/>
        </authorList>
    </citation>
    <scope>NUCLEOTIDE SEQUENCE [LARGE SCALE GENOMIC DNA]</scope>
    <source>
        <strain evidence="8">Taebaek</strain>
    </source>
</reference>
<evidence type="ECO:0000256" key="1">
    <source>
        <dbReference type="ARBA" id="ARBA00023015"/>
    </source>
</evidence>
<gene>
    <name evidence="8" type="ORF">niasHS_007635</name>
</gene>
<keyword evidence="4 5" id="KW-0539">Nucleus</keyword>
<feature type="DNA-binding region" description="HMG box" evidence="5">
    <location>
        <begin position="864"/>
        <end position="932"/>
    </location>
</feature>
<feature type="compositionally biased region" description="Basic and acidic residues" evidence="6">
    <location>
        <begin position="398"/>
        <end position="420"/>
    </location>
</feature>
<feature type="compositionally biased region" description="Low complexity" evidence="6">
    <location>
        <begin position="142"/>
        <end position="159"/>
    </location>
</feature>
<feature type="compositionally biased region" description="Acidic residues" evidence="6">
    <location>
        <begin position="421"/>
        <end position="431"/>
    </location>
</feature>
<keyword evidence="2 5" id="KW-0238">DNA-binding</keyword>
<feature type="compositionally biased region" description="Polar residues" evidence="6">
    <location>
        <begin position="81"/>
        <end position="90"/>
    </location>
</feature>
<name>A0ABD2JP83_HETSC</name>
<feature type="region of interest" description="Disordered" evidence="6">
    <location>
        <begin position="186"/>
        <end position="279"/>
    </location>
</feature>
<feature type="region of interest" description="Disordered" evidence="6">
    <location>
        <begin position="310"/>
        <end position="337"/>
    </location>
</feature>
<dbReference type="GO" id="GO:0003677">
    <property type="term" value="F:DNA binding"/>
    <property type="evidence" value="ECO:0007669"/>
    <property type="project" value="UniProtKB-UniRule"/>
</dbReference>
<organism evidence="8 9">
    <name type="scientific">Heterodera schachtii</name>
    <name type="common">Sugarbeet cyst nematode worm</name>
    <name type="synonym">Tylenchus schachtii</name>
    <dbReference type="NCBI Taxonomy" id="97005"/>
    <lineage>
        <taxon>Eukaryota</taxon>
        <taxon>Metazoa</taxon>
        <taxon>Ecdysozoa</taxon>
        <taxon>Nematoda</taxon>
        <taxon>Chromadorea</taxon>
        <taxon>Rhabditida</taxon>
        <taxon>Tylenchina</taxon>
        <taxon>Tylenchomorpha</taxon>
        <taxon>Tylenchoidea</taxon>
        <taxon>Heteroderidae</taxon>
        <taxon>Heteroderinae</taxon>
        <taxon>Heterodera</taxon>
    </lineage>
</organism>
<evidence type="ECO:0000256" key="2">
    <source>
        <dbReference type="ARBA" id="ARBA00023125"/>
    </source>
</evidence>
<keyword evidence="3" id="KW-0804">Transcription</keyword>
<dbReference type="EMBL" id="JBICCN010000118">
    <property type="protein sequence ID" value="KAL3092426.1"/>
    <property type="molecule type" value="Genomic_DNA"/>
</dbReference>
<proteinExistence type="predicted"/>
<dbReference type="GO" id="GO:0005634">
    <property type="term" value="C:nucleus"/>
    <property type="evidence" value="ECO:0007669"/>
    <property type="project" value="UniProtKB-UniRule"/>
</dbReference>
<feature type="compositionally biased region" description="Low complexity" evidence="6">
    <location>
        <begin position="979"/>
        <end position="989"/>
    </location>
</feature>
<feature type="compositionally biased region" description="Low complexity" evidence="6">
    <location>
        <begin position="839"/>
        <end position="851"/>
    </location>
</feature>
<feature type="compositionally biased region" description="Acidic residues" evidence="6">
    <location>
        <begin position="512"/>
        <end position="521"/>
    </location>
</feature>
<accession>A0ABD2JP83</accession>
<evidence type="ECO:0000256" key="3">
    <source>
        <dbReference type="ARBA" id="ARBA00023163"/>
    </source>
</evidence>
<dbReference type="Proteomes" id="UP001620645">
    <property type="component" value="Unassembled WGS sequence"/>
</dbReference>
<dbReference type="InterPro" id="IPR036910">
    <property type="entry name" value="HMG_box_dom_sf"/>
</dbReference>
<dbReference type="InterPro" id="IPR051356">
    <property type="entry name" value="SOX/SOX-like_TF"/>
</dbReference>
<feature type="region of interest" description="Disordered" evidence="6">
    <location>
        <begin position="695"/>
        <end position="766"/>
    </location>
</feature>
<feature type="domain" description="HMG box" evidence="7">
    <location>
        <begin position="864"/>
        <end position="932"/>
    </location>
</feature>
<feature type="compositionally biased region" description="Polar residues" evidence="6">
    <location>
        <begin position="1003"/>
        <end position="1013"/>
    </location>
</feature>
<evidence type="ECO:0000259" key="7">
    <source>
        <dbReference type="PROSITE" id="PS50118"/>
    </source>
</evidence>
<feature type="compositionally biased region" description="Low complexity" evidence="6">
    <location>
        <begin position="16"/>
        <end position="40"/>
    </location>
</feature>
<dbReference type="PANTHER" id="PTHR45789">
    <property type="entry name" value="FI18025P1"/>
    <property type="match status" value="1"/>
</dbReference>
<feature type="compositionally biased region" description="Low complexity" evidence="6">
    <location>
        <begin position="219"/>
        <end position="249"/>
    </location>
</feature>
<evidence type="ECO:0000256" key="5">
    <source>
        <dbReference type="PROSITE-ProRule" id="PRU00267"/>
    </source>
</evidence>
<feature type="region of interest" description="Disordered" evidence="6">
    <location>
        <begin position="78"/>
        <end position="112"/>
    </location>
</feature>
<dbReference type="SMART" id="SM00398">
    <property type="entry name" value="HMG"/>
    <property type="match status" value="1"/>
</dbReference>
<keyword evidence="9" id="KW-1185">Reference proteome</keyword>
<feature type="region of interest" description="Disordered" evidence="6">
    <location>
        <begin position="1"/>
        <end position="40"/>
    </location>
</feature>
<dbReference type="Gene3D" id="1.10.30.10">
    <property type="entry name" value="High mobility group box domain"/>
    <property type="match status" value="1"/>
</dbReference>
<feature type="compositionally biased region" description="Basic and acidic residues" evidence="6">
    <location>
        <begin position="325"/>
        <end position="337"/>
    </location>
</feature>